<dbReference type="PANTHER" id="PTHR46235:SF3">
    <property type="entry name" value="PHD FINGER-CONTAINING PROTEIN DDB_G0268158"/>
    <property type="match status" value="1"/>
</dbReference>
<dbReference type="Pfam" id="PF12047">
    <property type="entry name" value="DNMT1-RFD"/>
    <property type="match status" value="1"/>
</dbReference>
<evidence type="ECO:0000256" key="1">
    <source>
        <dbReference type="ARBA" id="ARBA00004123"/>
    </source>
</evidence>
<comment type="subcellular location">
    <subcellularLocation>
        <location evidence="1">Nucleus</location>
    </subcellularLocation>
</comment>
<dbReference type="SMART" id="SM00249">
    <property type="entry name" value="PHD"/>
    <property type="match status" value="3"/>
</dbReference>
<evidence type="ECO:0000256" key="2">
    <source>
        <dbReference type="ARBA" id="ARBA00022723"/>
    </source>
</evidence>
<dbReference type="CDD" id="cd15566">
    <property type="entry name" value="PHD3_NSD"/>
    <property type="match status" value="1"/>
</dbReference>
<evidence type="ECO:0000256" key="5">
    <source>
        <dbReference type="ARBA" id="ARBA00023242"/>
    </source>
</evidence>
<feature type="compositionally biased region" description="Basic and acidic residues" evidence="6">
    <location>
        <begin position="478"/>
        <end position="492"/>
    </location>
</feature>
<feature type="compositionally biased region" description="Basic and acidic residues" evidence="6">
    <location>
        <begin position="502"/>
        <end position="512"/>
    </location>
</feature>
<keyword evidence="2" id="KW-0479">Metal-binding</keyword>
<organism evidence="8 9">
    <name type="scientific">Stephania japonica</name>
    <dbReference type="NCBI Taxonomy" id="461633"/>
    <lineage>
        <taxon>Eukaryota</taxon>
        <taxon>Viridiplantae</taxon>
        <taxon>Streptophyta</taxon>
        <taxon>Embryophyta</taxon>
        <taxon>Tracheophyta</taxon>
        <taxon>Spermatophyta</taxon>
        <taxon>Magnoliopsida</taxon>
        <taxon>Ranunculales</taxon>
        <taxon>Menispermaceae</taxon>
        <taxon>Menispermoideae</taxon>
        <taxon>Cissampelideae</taxon>
        <taxon>Stephania</taxon>
    </lineage>
</organism>
<dbReference type="InterPro" id="IPR022702">
    <property type="entry name" value="Cytosine_MeTrfase1_RFD"/>
</dbReference>
<dbReference type="AlphaFoldDB" id="A0AAP0PWK6"/>
<dbReference type="PANTHER" id="PTHR46235">
    <property type="entry name" value="PHD FINGER-CONTAINING PROTEIN DDB_G0268158"/>
    <property type="match status" value="1"/>
</dbReference>
<dbReference type="Gene3D" id="3.30.40.10">
    <property type="entry name" value="Zinc/RING finger domain, C3HC4 (zinc finger)"/>
    <property type="match status" value="2"/>
</dbReference>
<name>A0AAP0PWK6_9MAGN</name>
<comment type="caution">
    <text evidence="8">The sequence shown here is derived from an EMBL/GenBank/DDBJ whole genome shotgun (WGS) entry which is preliminary data.</text>
</comment>
<sequence length="986" mass="111942">MTSSDDEDEPVAQLVTNYYFVDEKEEPIPFSVLPIQWSGVKNPDSIKRQVFLHGIADDGLQKIYKQVKAWKFELLDEQPKILVLSRDNNWITLQKPRKSFDDIVRTTLITVQWLAILKKNVEIGGKSLWDQLQKVFSSYVLKPTENDLLEPLIRETVKHEGTLLKSKLLLALLENPKKKKSPNEDMNAAQDIKKFIVDDEDIDDVEVDNDDKELVDEEDDDSDEEKGVCAICDNGGNLVCCEGRCLRSFHPTKEDGKDSLCESLCLSEAEKRGNFECRNCRYKQHQCYACGSLGSSDKSAVPEVFHCVSATCGHFYHPDCVSKLLNPKDKFEAEKLQQKIAAGESFTCPAHMCHVCGESENAEVGELNFAICMRCSMSYHRKCLPREIAFENSEDNEDIIVRAWENLLPNNRILIYCLKHKINERLGTPLRNHVVFPVEERRKKTLDLQSNKKKFLEKRKFVGSSSHENIISKKVKAPAKDSDGKHGSEKRQKYFSQQVHDSFGKPKAKDTSKGLLRDLKSSMQLDKPGTGDARTVLMGEDKFLDKETELVKSNQQKISTSKSERTIKNYAFSKEERSPLSAVDAETKKKIVSMMEKKISSITLDEVLKSHKVPSTHSYSSKNAIDKNLTVGKLEASVEAVRTALNKLDDGGSISEARAVCGPEIINQIIKWRNKLKVYLAPFLHGMRYTSFGRHFTKVDKLQEIVDKLHWYVKNDDMIVDFACGANDFSWLMKEKLYQVGKRCSFKNYDVIRPKNDFSYEKRDWMTVRPKELPGGSKLIMGLNPPFGVKGGLANMFIDKAIEFKPKLLILIVPEETERLDEKKVAYDLIWEDESKLSGKSFYLPGSIDVNDNQMEQWNVKPPRLYLWSRPNWTAEHRAIASEHGHLPTNNEMKVPMEENHNENQVEVEEDAAMDTSPDLEGPVDISKLIREYGGISGQHGLSEGIMKKNLTKTMVQSPKTSSKAPCLKLIPQPAGAGFLEAIPMS</sequence>
<feature type="domain" description="Zinc finger PHD-type" evidence="7">
    <location>
        <begin position="286"/>
        <end position="352"/>
    </location>
</feature>
<dbReference type="Pfam" id="PF26055">
    <property type="entry name" value="Mtase_EDM2"/>
    <property type="match status" value="1"/>
</dbReference>
<feature type="region of interest" description="Disordered" evidence="6">
    <location>
        <begin position="472"/>
        <end position="512"/>
    </location>
</feature>
<dbReference type="InterPro" id="IPR013083">
    <property type="entry name" value="Znf_RING/FYVE/PHD"/>
</dbReference>
<dbReference type="InterPro" id="IPR055198">
    <property type="entry name" value="NSD_PHD"/>
</dbReference>
<gene>
    <name evidence="8" type="ORF">Sjap_002921</name>
</gene>
<accession>A0AAP0PWK6</accession>
<dbReference type="GO" id="GO:0005634">
    <property type="term" value="C:nucleus"/>
    <property type="evidence" value="ECO:0007669"/>
    <property type="project" value="UniProtKB-SubCell"/>
</dbReference>
<protein>
    <recommendedName>
        <fullName evidence="7">Zinc finger PHD-type domain-containing protein</fullName>
    </recommendedName>
</protein>
<proteinExistence type="predicted"/>
<keyword evidence="4" id="KW-0862">Zinc</keyword>
<dbReference type="InterPro" id="IPR058939">
    <property type="entry name" value="Mtase_EDM2"/>
</dbReference>
<keyword evidence="3" id="KW-0863">Zinc-finger</keyword>
<keyword evidence="5" id="KW-0539">Nucleus</keyword>
<evidence type="ECO:0000313" key="9">
    <source>
        <dbReference type="Proteomes" id="UP001417504"/>
    </source>
</evidence>
<evidence type="ECO:0000313" key="8">
    <source>
        <dbReference type="EMBL" id="KAK9155441.1"/>
    </source>
</evidence>
<dbReference type="GO" id="GO:0008270">
    <property type="term" value="F:zinc ion binding"/>
    <property type="evidence" value="ECO:0007669"/>
    <property type="project" value="UniProtKB-KW"/>
</dbReference>
<evidence type="ECO:0000259" key="7">
    <source>
        <dbReference type="SMART" id="SM00249"/>
    </source>
</evidence>
<feature type="domain" description="Zinc finger PHD-type" evidence="7">
    <location>
        <begin position="228"/>
        <end position="281"/>
    </location>
</feature>
<evidence type="ECO:0000256" key="6">
    <source>
        <dbReference type="SAM" id="MobiDB-lite"/>
    </source>
</evidence>
<evidence type="ECO:0000256" key="4">
    <source>
        <dbReference type="ARBA" id="ARBA00022833"/>
    </source>
</evidence>
<evidence type="ECO:0000256" key="3">
    <source>
        <dbReference type="ARBA" id="ARBA00022771"/>
    </source>
</evidence>
<dbReference type="Pfam" id="PF22908">
    <property type="entry name" value="PHD_NSD"/>
    <property type="match status" value="1"/>
</dbReference>
<keyword evidence="9" id="KW-1185">Reference proteome</keyword>
<reference evidence="8 9" key="1">
    <citation type="submission" date="2024-01" db="EMBL/GenBank/DDBJ databases">
        <title>Genome assemblies of Stephania.</title>
        <authorList>
            <person name="Yang L."/>
        </authorList>
    </citation>
    <scope>NUCLEOTIDE SEQUENCE [LARGE SCALE GENOMIC DNA]</scope>
    <source>
        <strain evidence="8">QJT</strain>
        <tissue evidence="8">Leaf</tissue>
    </source>
</reference>
<feature type="domain" description="Zinc finger PHD-type" evidence="7">
    <location>
        <begin position="353"/>
        <end position="421"/>
    </location>
</feature>
<dbReference type="Proteomes" id="UP001417504">
    <property type="component" value="Unassembled WGS sequence"/>
</dbReference>
<dbReference type="CDD" id="cd15565">
    <property type="entry name" value="PHD2_NSD"/>
    <property type="match status" value="1"/>
</dbReference>
<dbReference type="InterPro" id="IPR001965">
    <property type="entry name" value="Znf_PHD"/>
</dbReference>
<dbReference type="EMBL" id="JBBNAE010000001">
    <property type="protein sequence ID" value="KAK9155441.1"/>
    <property type="molecule type" value="Genomic_DNA"/>
</dbReference>